<feature type="region of interest" description="Disordered" evidence="2">
    <location>
        <begin position="16"/>
        <end position="40"/>
    </location>
</feature>
<feature type="region of interest" description="Disordered" evidence="2">
    <location>
        <begin position="535"/>
        <end position="554"/>
    </location>
</feature>
<feature type="region of interest" description="Disordered" evidence="2">
    <location>
        <begin position="906"/>
        <end position="939"/>
    </location>
</feature>
<evidence type="ECO:0000256" key="2">
    <source>
        <dbReference type="SAM" id="MobiDB-lite"/>
    </source>
</evidence>
<evidence type="ECO:0000256" key="1">
    <source>
        <dbReference type="SAM" id="Coils"/>
    </source>
</evidence>
<keyword evidence="4" id="KW-1185">Reference proteome</keyword>
<feature type="region of interest" description="Disordered" evidence="2">
    <location>
        <begin position="999"/>
        <end position="1073"/>
    </location>
</feature>
<feature type="coiled-coil region" evidence="1">
    <location>
        <begin position="595"/>
        <end position="622"/>
    </location>
</feature>
<feature type="compositionally biased region" description="Low complexity" evidence="2">
    <location>
        <begin position="906"/>
        <end position="926"/>
    </location>
</feature>
<keyword evidence="1" id="KW-0175">Coiled coil</keyword>
<feature type="compositionally biased region" description="Polar residues" evidence="2">
    <location>
        <begin position="1037"/>
        <end position="1063"/>
    </location>
</feature>
<dbReference type="EMBL" id="KY549659">
    <property type="protein sequence ID" value="AQT27923.1"/>
    <property type="molecule type" value="Genomic_DNA"/>
</dbReference>
<organism evidence="3 4">
    <name type="scientific">Pectobacterium phage vB_PatP_CB4</name>
    <dbReference type="NCBI Taxonomy" id="1958919"/>
    <lineage>
        <taxon>Viruses</taxon>
        <taxon>Duplodnaviria</taxon>
        <taxon>Heunggongvirae</taxon>
        <taxon>Uroviricota</taxon>
        <taxon>Caudoviricetes</taxon>
        <taxon>Schitoviridae</taxon>
        <taxon>Cbunavirus</taxon>
        <taxon>Cbunavirus CB4</taxon>
    </lineage>
</organism>
<sequence length="3693" mass="399994">MSRSLLTDALNALSNGEFTNPSPAVSVPQAAPMQPVSKEDQTLDATNRINSGFAAKGQYPSISGEIERLKQQAAGREQVYAAYETDMQKFVPTNTLESGSPVIRTGAQITNAMAGFGSSIARIALQVKNLNNLGAVAAGMDGATDDEKLAFNRETTERSAQVAAQVGNNARRAQDILGGTPGASAKAIAEASEIPTQLQAYPSATNLLNREIPAGAVKIPSAVQDDSVLGRVGDYFNNLNDRIVGASNSLSGESKEGQTETVRDRLQRAQTALTKTQNSLGNTTQGVDNEWGTDAWVNREPTQRMAQQLAEENKDASLLGAIGNTVGEYLENPSLVIQSAAESLPYALGRVGIIAGTTGQGVQNQADGYRGQADGQLPTDEQINDVTRLNALHSGLNFVENVVNARALSGLSNSAITAPLRRGGEALADTALGRAVSNVVARNGVSRAAVAAGRAVTPAPVRELATTMAINGLTEAAQNQIETRNLLGDDRIDFEGNVNAGVLGALSAGVMTGPSTLASGARGIGDRVARTIQERQDAANPRGAEQRQAAQDAAKPFADLTNPEHADYNPQAAVRQQTNVFADTNATPEMRQEAIDRAQIVRDNAEQNLASVTEEVQGIQRDVAMRQEVERRLTDIEQNPDSEYAPMRDQLETIRDQIDQRLPDDAAQQDLISRFQTANDNVERVRAAYDQFENAADLRERNAPEDTQAQMETATNPDATPEEVNQAADHVVTHPMQYTPEQLQSLASDTTNRFSDSQRGAIRALADARVAQNGLKKTLTVNQDIMQGGQGYRSLGEYTSAYADAIRSGNATTTGNLRQQLARFQASHEQKAQVAQNMMDTGIYGQMIRRDGQWVVNDGPKLRGADKARNGALDIHKGSAGLVAQIRQEADAIRATGVAMDAMNQARPAAPAAAPQPSSPAPANDATTTVEAKPQPAVVESEATVTKSSLSHYANDGILTQDADGDMALRLNQFTPAEQQFLRDNNMVDSQDMVKADSLRRAAPRKDDAHKPRTLNQQDRVAPAEQQTQQEQVQAQDSNENDPTIAATSETDANVVSDQTTATKTDENTKADGATRVLRPEGQSLEAARTAERAKPFDQQNLVLTGFIQRVREGFVNPLVTNPDFMSSVMQKADWSGRFTELNRYLAQPMNAAQKNLMGMFVNFHKAVEGNIDPSIKQKIGKTRGGLDRSAYNFQDFVQFLTTDGKLDENTKTALTASMFTWLAENGNKLIATREDIAGLFHMDKGEVPTDVVNRFSEIGSSQRAVIQSLGQRAYQMLGFKVLKDVDPNRAGRMQQALGMYAMHTMMQRGYLEQTSMTAREYADVIASGLDVESAQAKRAEFAREFLGGEDINKSKEVFNFVRVPRQEVNGQLVPANNIGRIVEANKGTSGVMSKLFSFDSSQTFPLTKKPGKFMQNTVGDFGQQVPSELVERLTKAQQQPYRINESLVNAMNTIRNVDEAALLHMMGVRTEAETPFMHNRDRIGQQAKNDDIVRALSNADEVISGLASIDQQIFMPLSVWSNNRVGVASNMLNPQGNKVHRAMVGMEAHRTSIPVNQTATDGNGNITEYGQFLLTVAQGMEEAPIKKPGTTDNMPTVDKVTGKTYLQGMQGYLESEHVQAGVTSMINVIEGKSTPRDIATVKDLVAEFGMGPHSFESLHALALAEQARRNGNDTVEVAIGGESDGVTNGPILTNVLYGTADTDLLSRGGLYTADAGVTNVPQYREQGGQDYYQLLGTAQKNAWDAMYPPTTGRVTDQNQKFRRAIDYLSPGFGSRSKAKVQATPFNYGSGMDSLKRASARDTIDSVYGHITNIAEAYSRSKVEGDFQRHKLEKAIEIVLAQGKTLGIKTPAFSGLGKTESLLTTDLPKPLTEALMQIDMATRGEASQTAIEQVAAHYIKTRDTNTAITNAAFEVGKVVRDRAEAIALSQAVEDGQVGSINGVAVEGLSTDAKANLSAQLRDSSAIVPTATGSQSSNKLESGYVAAKVNSTFKSNDPMTEVYASFMDAANPKGTGLTNTKPTTFKDVRSGAQVKEQSAPGVSTSALVVQGTDAAISTRVIAERPAQNFHDANLFGIKDMVDGAKAQNKAMWDTVVGYDSQLANTEAMIRTLDGATKQDGLQPSDWTNIAGALRQLAFKAELTASPRDAISPSAVLGRVVGDAYNREIAKLSTLNEVEYVNQYGYEGGEYRVTAADRKALADKIAALREQRDNAIVAAETLGDTLAQKMTDGTTPAARNAEKVDAAQRRQAIEQAAADSVPVTRDAKGKNALERFLSESKDGTVNAKDLMNFTVKALASGRTDGSALQSRMRTTYSELAKVLAATLPDNLSVNILSAQHNPKGVMGAEQNANSRAWFYSDGKVNQINIKMDGAQAPGLEVVLHEMLHAATARALDTARRDPKANPALTEIVGRLESLRSEVEQSVQSIPEFAPAVRNIDELISWGLTNPAFQQHLDGLQSSMYPRQREGVRNRLGSMFKEFANTVLRAVYAFTGRKPTAKQMTAMEALILDTADVLQSSTVNPGNTNSVNLAMASHTRAAQTAGQYTHRQVFDSLASATAGKQNSTSFTGNLGKIIDNVSDKLFSQVSGDHLTTVPAGQGYTPGQVWANALNTGKAPFTTKALAAGFHMTDQEAFAIESIETAVAATLSSGFGTAVNRELRKSWEAARKQVTPEQLHNGNWNTATPAEKAMAQAKWDHLFKLEATQSGQNRYLSQFVAMTLGHEETSNLMGFTANVADASKAVTPFEKASGFFNHAVNWASGQLTRTNEGQLVSQKAQALAQQLVEIESKNRDKSESAIEQAFTYVSDMGEKLGNKVWDAAHATADAKLIRENPLSIVRAAGSITRLAAKRNLDGLADTIRQVRDMSNPNTADGWAAQILGDMTNPDKVRSAFESLQRHTNLIEQRRRNLSEITRGNVMGTFEDGGKYLTEADKSAMSYTLLRTEAHSLLNTHSLADVHALVSSPAKRRAEIAKLEQSVLADPNGNDMVIRAKALGYYMVTGKATIAGMAKNAQAIASGAGTHYVTTEIADRNSALVESIDQLATMYALNYSKPEHLTATAAVMKREMANPDNGINALLNVHKVLSEDATSTLFQNNEISRIKGYIPEVTNPYRDVKIVEQGEGAELEAMGYQFVGKVPTDPTIPSMGNKAMYVTKDNGSQRYVSGATSLTSNQRKGTSAVRNQNYRKGQGPTVADGSKAVYAAARRRAQGNHSAFDPAAVKDTFMIPVFGTDGRIMDFQYEMNANNRDTLLDRNNDFAHLLGQYAGQNFDKQHSPDQNRMVMEALNQDYKSNYAASPERYVAIGPQVADARAREIWAMLPEQTRYDAEQIWGAGEPMQVRSDLVNLVFGFRKLTVANAFDKTDADRNMVESLATSVFNTLGLLTNRNGKVLASQTERAAQEGVGLLKDIIVLRNVSTLMRNLVGNAALLKAYGVSPIDIVKDTKVALQAGLSYRKNTALLLKYQQQQRAGIGNFEKLEQRIIQLEDQLARNPLRDFINEGTMPSIVDDVDTADTAYTYTSGLQNKISGVTEMIPASVRTAAKWAFVSKDTPLYKFLSNTAQFGDFTSKYVLYKYSMNKADTKLNHAEAVQRATDAFVNYDTPTSPELQYMNDVGLLMFTKYRLRIQRAMMTLMKERPGTALAQSVLVSRFTDAPPALEPNLITGLGNPFASGVLQLPNALTQPLPIKLILGAI</sequence>
<evidence type="ECO:0000313" key="4">
    <source>
        <dbReference type="Proteomes" id="UP000241311"/>
    </source>
</evidence>
<protein>
    <submittedName>
        <fullName evidence="3">Virion associated RNA polymerase</fullName>
    </submittedName>
</protein>
<feature type="compositionally biased region" description="Low complexity" evidence="2">
    <location>
        <begin position="1024"/>
        <end position="1036"/>
    </location>
</feature>
<evidence type="ECO:0000313" key="3">
    <source>
        <dbReference type="EMBL" id="AQT27923.1"/>
    </source>
</evidence>
<feature type="region of interest" description="Disordered" evidence="2">
    <location>
        <begin position="3171"/>
        <end position="3193"/>
    </location>
</feature>
<feature type="compositionally biased region" description="Polar residues" evidence="2">
    <location>
        <begin position="3171"/>
        <end position="3186"/>
    </location>
</feature>
<name>A0A2P0N9V0_9CAUD</name>
<feature type="compositionally biased region" description="Basic and acidic residues" evidence="2">
    <location>
        <begin position="999"/>
        <end position="1011"/>
    </location>
</feature>
<feature type="compositionally biased region" description="Low complexity" evidence="2">
    <location>
        <begin position="21"/>
        <end position="36"/>
    </location>
</feature>
<gene>
    <name evidence="3" type="ORF">CB4_81</name>
</gene>
<dbReference type="Proteomes" id="UP000241311">
    <property type="component" value="Segment"/>
</dbReference>
<proteinExistence type="predicted"/>
<reference evidence="3 4" key="1">
    <citation type="submission" date="2017-01" db="EMBL/GenBank/DDBJ databases">
        <title>Isolation and characterization of Pectobacterium phages.</title>
        <authorList>
            <person name="Buttimer C.T.H."/>
            <person name="Lucid A."/>
            <person name="Coffey A."/>
        </authorList>
    </citation>
    <scope>NUCLEOTIDE SEQUENCE [LARGE SCALE GENOMIC DNA]</scope>
</reference>
<accession>A0A2P0N9V0</accession>